<evidence type="ECO:0000313" key="2">
    <source>
        <dbReference type="Proteomes" id="UP001177260"/>
    </source>
</evidence>
<name>A0ACC3B8N2_9EURO</name>
<dbReference type="EMBL" id="JAOPJF010000017">
    <property type="protein sequence ID" value="KAK1146578.1"/>
    <property type="molecule type" value="Genomic_DNA"/>
</dbReference>
<protein>
    <submittedName>
        <fullName evidence="1">Uncharacterized protein</fullName>
    </submittedName>
</protein>
<evidence type="ECO:0000313" key="1">
    <source>
        <dbReference type="EMBL" id="KAK1146578.1"/>
    </source>
</evidence>
<organism evidence="1 2">
    <name type="scientific">Aspergillus melleus</name>
    <dbReference type="NCBI Taxonomy" id="138277"/>
    <lineage>
        <taxon>Eukaryota</taxon>
        <taxon>Fungi</taxon>
        <taxon>Dikarya</taxon>
        <taxon>Ascomycota</taxon>
        <taxon>Pezizomycotina</taxon>
        <taxon>Eurotiomycetes</taxon>
        <taxon>Eurotiomycetidae</taxon>
        <taxon>Eurotiales</taxon>
        <taxon>Aspergillaceae</taxon>
        <taxon>Aspergillus</taxon>
        <taxon>Aspergillus subgen. Circumdati</taxon>
    </lineage>
</organism>
<keyword evidence="2" id="KW-1185">Reference proteome</keyword>
<proteinExistence type="predicted"/>
<gene>
    <name evidence="1" type="ORF">N8T08_003008</name>
</gene>
<reference evidence="1 2" key="1">
    <citation type="journal article" date="2023" name="ACS Omega">
        <title>Identification of the Neoaspergillic Acid Biosynthesis Gene Cluster by Establishing an In Vitro CRISPR-Ribonucleoprotein Genetic System in Aspergillus melleus.</title>
        <authorList>
            <person name="Yuan B."/>
            <person name="Grau M.F."/>
            <person name="Murata R.M."/>
            <person name="Torok T."/>
            <person name="Venkateswaran K."/>
            <person name="Stajich J.E."/>
            <person name="Wang C.C.C."/>
        </authorList>
    </citation>
    <scope>NUCLEOTIDE SEQUENCE [LARGE SCALE GENOMIC DNA]</scope>
    <source>
        <strain evidence="1 2">IMV 1140</strain>
    </source>
</reference>
<dbReference type="Proteomes" id="UP001177260">
    <property type="component" value="Unassembled WGS sequence"/>
</dbReference>
<comment type="caution">
    <text evidence="1">The sequence shown here is derived from an EMBL/GenBank/DDBJ whole genome shotgun (WGS) entry which is preliminary data.</text>
</comment>
<accession>A0ACC3B8N2</accession>
<sequence>MALQPNPLVAPVTPSEVAYASPLYSSSSSSQATRSRRSNRSSSDSSVSDWSGLFEEDLRAGGPNLPDLPCESIPLPYNHPFRESRGLQGISELTRGVRQLCDSQRMNLAEVDFYGRRSIYAKAATPTLTCLIFARKRTPDEKWIHIARDVRRFLHQRGAINLAVELIDPKILEGVRLMACPSTDPIYSKWNHVRHEILDNIPLLGINMISCFRIGARSGPPNFVSTVVLGVDHDTVRNWKEAREDVLKILGRHSLNTVAVLIRKDSHKTYMETYRGPTLDRFTSDGTAHIGQSLSPHAMKHPRGTLGGYVQLRNPDRGDWVTFALTCCHCVLPMGKDVALSSKEAQLVHKWKVSGVQVADKEAAATLRVDSPSQDELISRINYFDEEIKKAGKDESYQRVKTAKELDDFVIPPDERKYRNTQIISDLEKARDPINKLYQNRSFILGNIFAASDAIPQGHDLRKVGHATGVTDGYYNGLLQTNIAKDHKTGKNIITHEHTMLNANRAAGINIIASGDSGCLVHDANGEVQGICFGGNQQGDVAFFTHISDLIADIKEVVTGLKEIRLLGES</sequence>